<feature type="region of interest" description="Disordered" evidence="3">
    <location>
        <begin position="590"/>
        <end position="762"/>
    </location>
</feature>
<feature type="compositionally biased region" description="Polar residues" evidence="3">
    <location>
        <begin position="201"/>
        <end position="210"/>
    </location>
</feature>
<feature type="compositionally biased region" description="Polar residues" evidence="3">
    <location>
        <begin position="713"/>
        <end position="726"/>
    </location>
</feature>
<feature type="compositionally biased region" description="Basic and acidic residues" evidence="3">
    <location>
        <begin position="70"/>
        <end position="80"/>
    </location>
</feature>
<feature type="region of interest" description="Disordered" evidence="3">
    <location>
        <begin position="881"/>
        <end position="939"/>
    </location>
</feature>
<reference evidence="5" key="1">
    <citation type="journal article" date="2013" name="Ind. Biotechnol.">
        <title>Comparative genomics analysis of Trichoderma reesei strains.</title>
        <authorList>
            <person name="Koike H."/>
            <person name="Aerts A."/>
            <person name="LaButti K."/>
            <person name="Grigoriev I.V."/>
            <person name="Baker S.E."/>
        </authorList>
    </citation>
    <scope>NUCLEOTIDE SEQUENCE [LARGE SCALE GENOMIC DNA]</scope>
    <source>
        <strain evidence="5">ATCC 56765 / BCRC 32924 / NRRL 11460 / Rut C-30</strain>
    </source>
</reference>
<feature type="region of interest" description="Disordered" evidence="3">
    <location>
        <begin position="343"/>
        <end position="474"/>
    </location>
</feature>
<evidence type="ECO:0000256" key="1">
    <source>
        <dbReference type="ARBA" id="ARBA00022614"/>
    </source>
</evidence>
<dbReference type="InterPro" id="IPR003591">
    <property type="entry name" value="Leu-rich_rpt_typical-subtyp"/>
</dbReference>
<organism evidence="4 5">
    <name type="scientific">Hypocrea jecorina (strain ATCC 56765 / BCRC 32924 / NRRL 11460 / Rut C-30)</name>
    <name type="common">Trichoderma reesei</name>
    <dbReference type="NCBI Taxonomy" id="1344414"/>
    <lineage>
        <taxon>Eukaryota</taxon>
        <taxon>Fungi</taxon>
        <taxon>Dikarya</taxon>
        <taxon>Ascomycota</taxon>
        <taxon>Pezizomycotina</taxon>
        <taxon>Sordariomycetes</taxon>
        <taxon>Hypocreomycetidae</taxon>
        <taxon>Hypocreales</taxon>
        <taxon>Hypocreaceae</taxon>
        <taxon>Trichoderma</taxon>
    </lineage>
</organism>
<dbReference type="InterPro" id="IPR032675">
    <property type="entry name" value="LRR_dom_sf"/>
</dbReference>
<proteinExistence type="predicted"/>
<dbReference type="InterPro" id="IPR001611">
    <property type="entry name" value="Leu-rich_rpt"/>
</dbReference>
<dbReference type="KEGG" id="trr:M419DRAFT_91326"/>
<feature type="region of interest" description="Disordered" evidence="3">
    <location>
        <begin position="492"/>
        <end position="524"/>
    </location>
</feature>
<feature type="compositionally biased region" description="Polar residues" evidence="3">
    <location>
        <begin position="412"/>
        <end position="442"/>
    </location>
</feature>
<dbReference type="GO" id="GO:0031028">
    <property type="term" value="P:septation initiation signaling"/>
    <property type="evidence" value="ECO:0007669"/>
    <property type="project" value="TreeGrafter"/>
</dbReference>
<dbReference type="HOGENOM" id="CLU_002093_0_0_1"/>
<feature type="region of interest" description="Disordered" evidence="3">
    <location>
        <begin position="782"/>
        <end position="837"/>
    </location>
</feature>
<feature type="compositionally biased region" description="Polar residues" evidence="3">
    <location>
        <begin position="1023"/>
        <end position="1036"/>
    </location>
</feature>
<dbReference type="PROSITE" id="PS51450">
    <property type="entry name" value="LRR"/>
    <property type="match status" value="5"/>
</dbReference>
<dbReference type="Gene3D" id="3.80.10.10">
    <property type="entry name" value="Ribonuclease Inhibitor"/>
    <property type="match status" value="3"/>
</dbReference>
<evidence type="ECO:0000256" key="3">
    <source>
        <dbReference type="SAM" id="MobiDB-lite"/>
    </source>
</evidence>
<dbReference type="GO" id="GO:0035591">
    <property type="term" value="F:signaling adaptor activity"/>
    <property type="evidence" value="ECO:0007669"/>
    <property type="project" value="TreeGrafter"/>
</dbReference>
<feature type="compositionally biased region" description="Basic and acidic residues" evidence="3">
    <location>
        <begin position="126"/>
        <end position="149"/>
    </location>
</feature>
<name>A0A024RWL3_HYPJR</name>
<feature type="compositionally biased region" description="Low complexity" evidence="3">
    <location>
        <begin position="612"/>
        <end position="623"/>
    </location>
</feature>
<evidence type="ECO:0008006" key="6">
    <source>
        <dbReference type="Google" id="ProtNLM"/>
    </source>
</evidence>
<feature type="region of interest" description="Disordered" evidence="3">
    <location>
        <begin position="1057"/>
        <end position="1087"/>
    </location>
</feature>
<feature type="compositionally biased region" description="Basic and acidic residues" evidence="3">
    <location>
        <begin position="632"/>
        <end position="644"/>
    </location>
</feature>
<dbReference type="Pfam" id="PF13516">
    <property type="entry name" value="LRR_6"/>
    <property type="match status" value="2"/>
</dbReference>
<feature type="compositionally biased region" description="Polar residues" evidence="3">
    <location>
        <begin position="457"/>
        <end position="467"/>
    </location>
</feature>
<feature type="region of interest" description="Disordered" evidence="3">
    <location>
        <begin position="1"/>
        <end position="271"/>
    </location>
</feature>
<feature type="region of interest" description="Disordered" evidence="3">
    <location>
        <begin position="970"/>
        <end position="989"/>
    </location>
</feature>
<accession>A0A024RWL3</accession>
<feature type="compositionally biased region" description="Low complexity" evidence="3">
    <location>
        <begin position="173"/>
        <end position="191"/>
    </location>
</feature>
<feature type="region of interest" description="Disordered" evidence="3">
    <location>
        <begin position="1762"/>
        <end position="1785"/>
    </location>
</feature>
<dbReference type="SMART" id="SM00365">
    <property type="entry name" value="LRR_SD22"/>
    <property type="match status" value="7"/>
</dbReference>
<gene>
    <name evidence="4" type="ORF">M419DRAFT_91326</name>
</gene>
<feature type="compositionally biased region" description="Polar residues" evidence="3">
    <location>
        <begin position="34"/>
        <end position="43"/>
    </location>
</feature>
<dbReference type="InterPro" id="IPR052574">
    <property type="entry name" value="CDIRP"/>
</dbReference>
<evidence type="ECO:0000313" key="4">
    <source>
        <dbReference type="EMBL" id="ETR97539.1"/>
    </source>
</evidence>
<feature type="region of interest" description="Disordered" evidence="3">
    <location>
        <begin position="1117"/>
        <end position="1200"/>
    </location>
</feature>
<protein>
    <recommendedName>
        <fullName evidence="6">Septation initiation network scaffold protein cdc11</fullName>
    </recommendedName>
</protein>
<dbReference type="PANTHER" id="PTHR47566:SF1">
    <property type="entry name" value="PROTEIN NUD1"/>
    <property type="match status" value="1"/>
</dbReference>
<evidence type="ECO:0000256" key="2">
    <source>
        <dbReference type="ARBA" id="ARBA00022737"/>
    </source>
</evidence>
<dbReference type="GO" id="GO:0061499">
    <property type="term" value="C:outer plaque of mitotic spindle pole body"/>
    <property type="evidence" value="ECO:0007669"/>
    <property type="project" value="TreeGrafter"/>
</dbReference>
<feature type="compositionally biased region" description="Basic and acidic residues" evidence="3">
    <location>
        <begin position="238"/>
        <end position="257"/>
    </location>
</feature>
<keyword evidence="2" id="KW-0677">Repeat</keyword>
<feature type="compositionally biased region" description="Polar residues" evidence="3">
    <location>
        <begin position="895"/>
        <end position="929"/>
    </location>
</feature>
<feature type="compositionally biased region" description="Polar residues" evidence="3">
    <location>
        <begin position="379"/>
        <end position="394"/>
    </location>
</feature>
<keyword evidence="1" id="KW-0433">Leucine-rich repeat</keyword>
<feature type="compositionally biased region" description="Acidic residues" evidence="3">
    <location>
        <begin position="399"/>
        <end position="408"/>
    </location>
</feature>
<feature type="compositionally biased region" description="Basic and acidic residues" evidence="3">
    <location>
        <begin position="818"/>
        <end position="837"/>
    </location>
</feature>
<dbReference type="GO" id="GO:1902412">
    <property type="term" value="P:regulation of mitotic cytokinesis"/>
    <property type="evidence" value="ECO:0007669"/>
    <property type="project" value="TreeGrafter"/>
</dbReference>
<dbReference type="OrthoDB" id="7451790at2759"/>
<feature type="compositionally biased region" description="Basic and acidic residues" evidence="3">
    <location>
        <begin position="360"/>
        <end position="376"/>
    </location>
</feature>
<feature type="region of interest" description="Disordered" evidence="3">
    <location>
        <begin position="1000"/>
        <end position="1037"/>
    </location>
</feature>
<dbReference type="SUPFAM" id="SSF52058">
    <property type="entry name" value="L domain-like"/>
    <property type="match status" value="2"/>
</dbReference>
<sequence length="1785" mass="197215">MSSSHAWLDSLTEDWVSERGSSPAPLPLVKSTKKSQPTPSPKITPSRIPRWRHPGVVAPPPQDKSMTILEGDRSSEDNKSPKKRLLKFAKDRKPSQKGHVGRSLSSTTGSVVVHKNARQRTPAARGRSETPEWKRRLVHGKLEYGEQRDLFSSAAVGLQDMFKPPPSSEADVDSPSPNLDSPSPNLESPSPNFEPPSPLPRQNNPTNTFDPDQELNADEEDGEFSPNQVTPSPSPRRPPREIKYKLNVEDDQNDHSDASLLSSDSPVRQDEGAVAQEGSYLDIPSLVEGVSRKASGQSYTRNEDFSPILIGKRSDEDGRVEFTPLEMPTEELRERLERLQLNQMILDPSHNASDSAVEAKPPKSDAGDDSSIKYHFDTSYGSNDSPEGSLQHRSLSPDLGEDWSEMLPEDSLQASTPKQFPTLRTQDADSNVMNSFFDSPNVPNAPFPSPDKRQLRETSNQSNSTSPLKLFGPYDTFTNQTLLRRISQFEESLSGMNSRGDISPSTPSRDPSKKRVDRSSGAQRYVSHFGAGELEGYEFTNDLSHSPAEHSSLLFKEKTTPLHPPLAAKGPLKLVPPSSWLHDDVSLHVHRSRRKSSSQTPSVDADAEEYDSMSSSPANSVSSQDEAYDESWAAKRDYGSEGKRPRASPSKHPTPKRRRTLHRSDIAFGSDGRKSIVPKLPRPGSKSRRRSQAERSNSIDLKDAERLSRRQSHSSAHTSKSVQDDVSQGRARRSPTRSSIQEEDEPDSPGTTGERKPSIRTQDFVDQAAQIMAMIRNQVSQPGLSSLEESELEAGVASQNATMEESDGSTAEPFSRPPSRDGKPIPRQARQQEDPELVKRLKKYQEMSDMGDVISSSMRSMGLAKDAIRAAKEVERMVDRASRIRSSGGGGGGSNYDSASETTSPVHDLFSSASARSTSHLFPTSSSRGSESRKMIAPESVSHLIPDKIGGMYLDKQNNIWIRNKDSKASLKSHNSGSDDSEEDPFANIPDLSVDMTEEMQHLKQTPRGREDMASSKGKTSRHSSAQTHSLKSYTTLAAYEPLDPEVAARARGEIEKLDAQPGEGSKSADDGGSRLPVLKAKTSSDGLSSKRRNITISFTSPIASIILGVLPEDIEGLEDDPVPGESSESPPLHAAQFSGAKVVTPDPLRTIRATSMSTGKFTPRPVSRIDEQDEESTVELPNQSRNRSQHQQTPAQKDRHLSFIGDNTMMSLKSLEGGSGFGFLMSTPAHAAVSLKADDSLMIGRNVGKLSLSPLSEFSMNNHDKSFGLEVSYVMGQRRMATGDGSKKVMSMTLRTLVEKLSEAQPHEPYWEDMTSLTLQDKQLTSLHGLNKLCSRITTLDVSKNSLGHLEGTPEGVRQLKVSNNMLTELTSWDHLIHLQYLDISNNQVKSLSALKRLIHLRSLRADNNLLTSLDGLDTHDGLLSLRARNNLIEELDFSNIEWGRLTELDVASNKISSVKGLHLLPSLSHLDVSDNHLETLVFDKVNKTLRKLDISDNDIEDLDIRHLGSLQTLHADRNRISHISGFRHVRRMDSLSLREQRGDAPLDLSFLISACEIRKLFLSGNYLGSFQLQADFLNLQLLELANCGLEVLPDECGQLMPNLRTLNLNFNAIRDLSSLRFIPRLKKLLAAGNRLSDTVVVTELLTDFPHLTELDLRDNPITQGFYPPVQMLISPDKMGSADSFVMPDADMDRDETFGKRLDETTRLRRRLHEVVYVASCKRLRRLDGLAIVREKTLAKDVLLQRLIDDGLVPELEDTLVGESESAQQQQHHGAAPSPSISTA</sequence>
<dbReference type="PANTHER" id="PTHR47566">
    <property type="match status" value="1"/>
</dbReference>
<feature type="compositionally biased region" description="Polar residues" evidence="3">
    <location>
        <begin position="1180"/>
        <end position="1196"/>
    </location>
</feature>
<dbReference type="Pfam" id="PF13855">
    <property type="entry name" value="LRR_8"/>
    <property type="match status" value="1"/>
</dbReference>
<evidence type="ECO:0000313" key="5">
    <source>
        <dbReference type="Proteomes" id="UP000024376"/>
    </source>
</evidence>
<dbReference type="SMART" id="SM00364">
    <property type="entry name" value="LRR_BAC"/>
    <property type="match status" value="6"/>
</dbReference>
<dbReference type="Proteomes" id="UP000024376">
    <property type="component" value="Unassembled WGS sequence"/>
</dbReference>
<dbReference type="SMART" id="SM00369">
    <property type="entry name" value="LRR_TYP"/>
    <property type="match status" value="6"/>
</dbReference>
<feature type="compositionally biased region" description="Acidic residues" evidence="3">
    <location>
        <begin position="211"/>
        <end position="223"/>
    </location>
</feature>
<dbReference type="EMBL" id="KI911170">
    <property type="protein sequence ID" value="ETR97539.1"/>
    <property type="molecule type" value="Genomic_DNA"/>
</dbReference>